<organism evidence="1 2">
    <name type="scientific">Mycolicibacterium porcinum</name>
    <dbReference type="NCBI Taxonomy" id="39693"/>
    <lineage>
        <taxon>Bacteria</taxon>
        <taxon>Bacillati</taxon>
        <taxon>Actinomycetota</taxon>
        <taxon>Actinomycetes</taxon>
        <taxon>Mycobacteriales</taxon>
        <taxon>Mycobacteriaceae</taxon>
        <taxon>Mycolicibacterium</taxon>
    </lineage>
</organism>
<dbReference type="InterPro" id="IPR011991">
    <property type="entry name" value="ArsR-like_HTH"/>
</dbReference>
<dbReference type="Proteomes" id="UP001141659">
    <property type="component" value="Unassembled WGS sequence"/>
</dbReference>
<evidence type="ECO:0000313" key="2">
    <source>
        <dbReference type="Proteomes" id="UP001141659"/>
    </source>
</evidence>
<protein>
    <submittedName>
        <fullName evidence="1">Helix-turn-helix transcriptional regulator</fullName>
    </submittedName>
</protein>
<dbReference type="Pfam" id="PF12840">
    <property type="entry name" value="HTH_20"/>
    <property type="match status" value="1"/>
</dbReference>
<dbReference type="SUPFAM" id="SSF46785">
    <property type="entry name" value="Winged helix' DNA-binding domain"/>
    <property type="match status" value="1"/>
</dbReference>
<dbReference type="CDD" id="cd00090">
    <property type="entry name" value="HTH_ARSR"/>
    <property type="match status" value="1"/>
</dbReference>
<dbReference type="InterPro" id="IPR036390">
    <property type="entry name" value="WH_DNA-bd_sf"/>
</dbReference>
<sequence>MLDVEVIADPATAVVALDPIRSRLLAELTEPASAATLAARVGIARQKVNYHLRALEQHNLVAIAGERRWGGLTERLLVATASSYVVSPGALGPASADPGRASDRLSASYLIAVAARSVSEVGELWRTARSRNKRLATLSIDAVVRFRSPAERAAFTRELSEAVAGLTARYHDESNAEGRAHRVVIAAYPAPGTDVKEEPKCP</sequence>
<comment type="caution">
    <text evidence="1">The sequence shown here is derived from an EMBL/GenBank/DDBJ whole genome shotgun (WGS) entry which is preliminary data.</text>
</comment>
<name>A0AAW5SZ10_9MYCO</name>
<dbReference type="EMBL" id="JACKVC010000010">
    <property type="protein sequence ID" value="MCV7387834.1"/>
    <property type="molecule type" value="Genomic_DNA"/>
</dbReference>
<evidence type="ECO:0000313" key="1">
    <source>
        <dbReference type="EMBL" id="MCV7387834.1"/>
    </source>
</evidence>
<dbReference type="RefSeq" id="WP_036447159.1">
    <property type="nucleotide sequence ID" value="NZ_JACKVC010000010.1"/>
</dbReference>
<dbReference type="InterPro" id="IPR036388">
    <property type="entry name" value="WH-like_DNA-bd_sf"/>
</dbReference>
<proteinExistence type="predicted"/>
<reference evidence="1" key="1">
    <citation type="submission" date="2020-07" db="EMBL/GenBank/DDBJ databases">
        <authorList>
            <person name="Pettersson B.M.F."/>
            <person name="Behra P.R.K."/>
            <person name="Ramesh M."/>
            <person name="Das S."/>
            <person name="Dasgupta S."/>
            <person name="Kirsebom L.A."/>
        </authorList>
    </citation>
    <scope>NUCLEOTIDE SEQUENCE</scope>
    <source>
        <strain evidence="1">DSM 44242</strain>
    </source>
</reference>
<dbReference type="Gene3D" id="1.10.10.10">
    <property type="entry name" value="Winged helix-like DNA-binding domain superfamily/Winged helix DNA-binding domain"/>
    <property type="match status" value="1"/>
</dbReference>
<gene>
    <name evidence="1" type="ORF">H5P34_07210</name>
</gene>
<dbReference type="AlphaFoldDB" id="A0AAW5SZ10"/>
<reference evidence="1" key="2">
    <citation type="journal article" date="2022" name="BMC Genomics">
        <title>Comparative genome analysis of mycobacteria focusing on tRNA and non-coding RNA.</title>
        <authorList>
            <person name="Behra P.R.K."/>
            <person name="Pettersson B.M.F."/>
            <person name="Ramesh M."/>
            <person name="Das S."/>
            <person name="Dasgupta S."/>
            <person name="Kirsebom L.A."/>
        </authorList>
    </citation>
    <scope>NUCLEOTIDE SEQUENCE</scope>
    <source>
        <strain evidence="1">DSM 44242</strain>
    </source>
</reference>
<accession>A0AAW5SZ10</accession>